<proteinExistence type="predicted"/>
<keyword evidence="2" id="KW-0285">Flavoprotein</keyword>
<evidence type="ECO:0000313" key="8">
    <source>
        <dbReference type="Proteomes" id="UP000295063"/>
    </source>
</evidence>
<name>A0A4R1PP87_9FIRM</name>
<dbReference type="EMBL" id="SLUI01000018">
    <property type="protein sequence ID" value="TCL33230.1"/>
    <property type="molecule type" value="Genomic_DNA"/>
</dbReference>
<accession>A0A4R1PP87</accession>
<evidence type="ECO:0000256" key="3">
    <source>
        <dbReference type="ARBA" id="ARBA00022643"/>
    </source>
</evidence>
<comment type="caution">
    <text evidence="7">The sequence shown here is derived from an EMBL/GenBank/DDBJ whole genome shotgun (WGS) entry which is preliminary data.</text>
</comment>
<gene>
    <name evidence="7" type="ORF">EV210_1183</name>
</gene>
<dbReference type="OrthoDB" id="9772736at2"/>
<feature type="domain" description="NADH:flavin oxidoreductase/NADH oxidase N-terminal" evidence="6">
    <location>
        <begin position="2"/>
        <end position="321"/>
    </location>
</feature>
<dbReference type="GO" id="GO:0050661">
    <property type="term" value="F:NADP binding"/>
    <property type="evidence" value="ECO:0007669"/>
    <property type="project" value="InterPro"/>
</dbReference>
<dbReference type="SUPFAM" id="SSF51395">
    <property type="entry name" value="FMN-linked oxidoreductases"/>
    <property type="match status" value="1"/>
</dbReference>
<keyword evidence="5" id="KW-0560">Oxidoreductase</keyword>
<reference evidence="7 8" key="1">
    <citation type="submission" date="2019-03" db="EMBL/GenBank/DDBJ databases">
        <title>Genomic Encyclopedia of Type Strains, Phase IV (KMG-IV): sequencing the most valuable type-strain genomes for metagenomic binning, comparative biology and taxonomic classification.</title>
        <authorList>
            <person name="Goeker M."/>
        </authorList>
    </citation>
    <scope>NUCLEOTIDE SEQUENCE [LARGE SCALE GENOMIC DNA]</scope>
    <source>
        <strain evidence="7 8">DSM 15969</strain>
    </source>
</reference>
<evidence type="ECO:0000256" key="4">
    <source>
        <dbReference type="ARBA" id="ARBA00022857"/>
    </source>
</evidence>
<dbReference type="RefSeq" id="WP_132083107.1">
    <property type="nucleotide sequence ID" value="NZ_DAMAKO010000004.1"/>
</dbReference>
<protein>
    <submittedName>
        <fullName evidence="7">NADPH2 dehydrogenase</fullName>
    </submittedName>
</protein>
<dbReference type="InterPro" id="IPR001155">
    <property type="entry name" value="OxRdtase_FMN_N"/>
</dbReference>
<dbReference type="Gene3D" id="3.20.20.70">
    <property type="entry name" value="Aldolase class I"/>
    <property type="match status" value="1"/>
</dbReference>
<keyword evidence="4" id="KW-0521">NADP</keyword>
<dbReference type="GO" id="GO:0003959">
    <property type="term" value="F:NADPH dehydrogenase activity"/>
    <property type="evidence" value="ECO:0007669"/>
    <property type="project" value="InterPro"/>
</dbReference>
<dbReference type="PANTHER" id="PTHR43303:SF4">
    <property type="entry name" value="NADPH DEHYDROGENASE C23G7.10C-RELATED"/>
    <property type="match status" value="1"/>
</dbReference>
<evidence type="ECO:0000256" key="1">
    <source>
        <dbReference type="ARBA" id="ARBA00001917"/>
    </source>
</evidence>
<evidence type="ECO:0000256" key="2">
    <source>
        <dbReference type="ARBA" id="ARBA00022630"/>
    </source>
</evidence>
<dbReference type="InterPro" id="IPR013785">
    <property type="entry name" value="Aldolase_TIM"/>
</dbReference>
<evidence type="ECO:0000259" key="6">
    <source>
        <dbReference type="Pfam" id="PF00724"/>
    </source>
</evidence>
<comment type="cofactor">
    <cofactor evidence="1">
        <name>FMN</name>
        <dbReference type="ChEBI" id="CHEBI:58210"/>
    </cofactor>
</comment>
<keyword evidence="8" id="KW-1185">Reference proteome</keyword>
<dbReference type="GO" id="GO:0010181">
    <property type="term" value="F:FMN binding"/>
    <property type="evidence" value="ECO:0007669"/>
    <property type="project" value="InterPro"/>
</dbReference>
<dbReference type="Pfam" id="PF00724">
    <property type="entry name" value="Oxidored_FMN"/>
    <property type="match status" value="1"/>
</dbReference>
<dbReference type="Proteomes" id="UP000295063">
    <property type="component" value="Unassembled WGS sequence"/>
</dbReference>
<evidence type="ECO:0000256" key="5">
    <source>
        <dbReference type="ARBA" id="ARBA00023002"/>
    </source>
</evidence>
<dbReference type="NCBIfam" id="NF010047">
    <property type="entry name" value="PRK13523.1"/>
    <property type="match status" value="1"/>
</dbReference>
<dbReference type="InterPro" id="IPR044152">
    <property type="entry name" value="YqjM-like"/>
</dbReference>
<dbReference type="PANTHER" id="PTHR43303">
    <property type="entry name" value="NADPH DEHYDROGENASE C23G7.10C-RELATED"/>
    <property type="match status" value="1"/>
</dbReference>
<organism evidence="7 8">
    <name type="scientific">Anaerospora hongkongensis</name>
    <dbReference type="NCBI Taxonomy" id="244830"/>
    <lineage>
        <taxon>Bacteria</taxon>
        <taxon>Bacillati</taxon>
        <taxon>Bacillota</taxon>
        <taxon>Negativicutes</taxon>
        <taxon>Selenomonadales</taxon>
        <taxon>Sporomusaceae</taxon>
        <taxon>Anaerospora</taxon>
    </lineage>
</organism>
<dbReference type="AlphaFoldDB" id="A0A4R1PP87"/>
<evidence type="ECO:0000313" key="7">
    <source>
        <dbReference type="EMBL" id="TCL33230.1"/>
    </source>
</evidence>
<sequence>MLFTPFSIRDMKLKNRIVMPPMCMYSAGDDGQATDWHFVHYVTRAVGQAGLIIVEATGVEEAGRISANDLGLWNDNQMESLKRIVAAVHQAGSKIAIQLNHAGRKCEVPGLEIVAPSAIAFSKDSRQPKELSIEEIHGIVERFRLAAQRAVQAGFDAIEIHGAHGYLLNQFLSPLANRRKDQYGGSPGNQARMLGQVVEAVRSVMPDGMPLFVRVSAHDYEAGGNTPESVAEMLNLIKNKGIDMIHVSSGAVTPAIPRAYPGYQIGFAITVKELTGLPVIGGGLITEPLQAERIVKADVDMVFLARELLRNPYWPLQAANELGVAAAWPVPYERAK</sequence>
<keyword evidence="3" id="KW-0288">FMN</keyword>
<dbReference type="CDD" id="cd02932">
    <property type="entry name" value="OYE_YqiM_FMN"/>
    <property type="match status" value="1"/>
</dbReference>